<dbReference type="PANTHER" id="PTHR43792:SF1">
    <property type="entry name" value="N-ACETYLTRANSFERASE DOMAIN-CONTAINING PROTEIN"/>
    <property type="match status" value="1"/>
</dbReference>
<dbReference type="GO" id="GO:0016747">
    <property type="term" value="F:acyltransferase activity, transferring groups other than amino-acyl groups"/>
    <property type="evidence" value="ECO:0007669"/>
    <property type="project" value="InterPro"/>
</dbReference>
<dbReference type="Proteomes" id="UP001304088">
    <property type="component" value="Chromosome"/>
</dbReference>
<dbReference type="PROSITE" id="PS51186">
    <property type="entry name" value="GNAT"/>
    <property type="match status" value="1"/>
</dbReference>
<keyword evidence="3" id="KW-1185">Reference proteome</keyword>
<dbReference type="InterPro" id="IPR016181">
    <property type="entry name" value="Acyl_CoA_acyltransferase"/>
</dbReference>
<dbReference type="RefSeq" id="WP_248027692.1">
    <property type="nucleotide sequence ID" value="NZ_CP118733.1"/>
</dbReference>
<dbReference type="Gene3D" id="3.40.630.30">
    <property type="match status" value="2"/>
</dbReference>
<organism evidence="2 3">
    <name type="scientific">Streptococcus suivaginalis</name>
    <dbReference type="NCBI Taxonomy" id="3028082"/>
    <lineage>
        <taxon>Bacteria</taxon>
        <taxon>Bacillati</taxon>
        <taxon>Bacillota</taxon>
        <taxon>Bacilli</taxon>
        <taxon>Lactobacillales</taxon>
        <taxon>Streptococcaceae</taxon>
        <taxon>Streptococcus</taxon>
    </lineage>
</organism>
<proteinExistence type="predicted"/>
<dbReference type="PANTHER" id="PTHR43792">
    <property type="entry name" value="GNAT FAMILY, PUTATIVE (AFU_ORTHOLOGUE AFUA_3G00765)-RELATED-RELATED"/>
    <property type="match status" value="1"/>
</dbReference>
<protein>
    <submittedName>
        <fullName evidence="2">GNAT family N-acetyltransferase</fullName>
    </submittedName>
</protein>
<dbReference type="SUPFAM" id="SSF55729">
    <property type="entry name" value="Acyl-CoA N-acyltransferases (Nat)"/>
    <property type="match status" value="2"/>
</dbReference>
<evidence type="ECO:0000313" key="2">
    <source>
        <dbReference type="EMBL" id="WNY46581.1"/>
    </source>
</evidence>
<dbReference type="CDD" id="cd04301">
    <property type="entry name" value="NAT_SF"/>
    <property type="match status" value="1"/>
</dbReference>
<dbReference type="InterPro" id="IPR051531">
    <property type="entry name" value="N-acetyltransferase"/>
</dbReference>
<dbReference type="Pfam" id="PF00583">
    <property type="entry name" value="Acetyltransf_1"/>
    <property type="match status" value="1"/>
</dbReference>
<evidence type="ECO:0000313" key="3">
    <source>
        <dbReference type="Proteomes" id="UP001304088"/>
    </source>
</evidence>
<accession>A0AA97A9G1</accession>
<dbReference type="KEGG" id="ssuv:PXH68_06715"/>
<evidence type="ECO:0000259" key="1">
    <source>
        <dbReference type="PROSITE" id="PS51186"/>
    </source>
</evidence>
<dbReference type="AlphaFoldDB" id="A0AA97A9G1"/>
<dbReference type="InterPro" id="IPR000182">
    <property type="entry name" value="GNAT_dom"/>
</dbReference>
<dbReference type="EMBL" id="CP118733">
    <property type="protein sequence ID" value="WNY46581.1"/>
    <property type="molecule type" value="Genomic_DNA"/>
</dbReference>
<name>A0AA97A9G1_9STRE</name>
<feature type="domain" description="N-acetyltransferase" evidence="1">
    <location>
        <begin position="86"/>
        <end position="241"/>
    </location>
</feature>
<sequence length="242" mass="26904">MASEALQAVLDLLLLDLDFEVVKAGHVQENQASKRLLAKMGFQLVAQKKPTKRLLVSRLSLITMNCIGRSGRTAMVIELHNLSSRFKVRKLTDADLEQVLALYQTNPLYFEHFPPLPSLASLANDLVDCPPGKELSDKYFLGFWDQDSLVAVLDLIDGYPAADTAYIGLFMVEQAYQGRGLGSTLVEEIIAGLPGRLKKVRLGYVSSNPQAKAFWIKCGFSYLAEKELACIPVTLAERWIEQ</sequence>
<gene>
    <name evidence="2" type="ORF">PXH68_06715</name>
</gene>
<reference evidence="2 3" key="1">
    <citation type="submission" date="2023-02" db="EMBL/GenBank/DDBJ databases">
        <title>Streptococcus sp. Genome Sequencing and Assembly.</title>
        <authorList>
            <person name="Shore S.M."/>
            <person name="Nicholson T.L."/>
        </authorList>
    </citation>
    <scope>NUCLEOTIDE SEQUENCE [LARGE SCALE GENOMIC DNA]</scope>
    <source>
        <strain evidence="2 3">29896</strain>
    </source>
</reference>